<dbReference type="PANTHER" id="PTHR47818">
    <property type="entry name" value="RNI-LIKE SUPERFAMILY PROTEIN"/>
    <property type="match status" value="1"/>
</dbReference>
<reference evidence="2" key="1">
    <citation type="submission" date="2015-12" db="EMBL/GenBank/DDBJ databases">
        <title>Update maize B73 reference genome by single molecule sequencing technologies.</title>
        <authorList>
            <consortium name="Maize Genome Sequencing Project"/>
            <person name="Ware D."/>
        </authorList>
    </citation>
    <scope>NUCLEOTIDE SEQUENCE [LARGE SCALE GENOMIC DNA]</scope>
    <source>
        <tissue evidence="2">Seedling</tissue>
    </source>
</reference>
<dbReference type="IntAct" id="A0A1D6MUQ4">
    <property type="interactions" value="1"/>
</dbReference>
<proteinExistence type="predicted"/>
<dbReference type="PANTHER" id="PTHR47818:SF2">
    <property type="entry name" value="F-BOX DOMAIN-CONTAINING PROTEIN"/>
    <property type="match status" value="1"/>
</dbReference>
<evidence type="ECO:0000256" key="1">
    <source>
        <dbReference type="SAM" id="MobiDB-lite"/>
    </source>
</evidence>
<dbReference type="SUPFAM" id="SSF52047">
    <property type="entry name" value="RNI-like"/>
    <property type="match status" value="1"/>
</dbReference>
<dbReference type="AlphaFoldDB" id="A0A1D6MUQ4"/>
<protein>
    <submittedName>
        <fullName evidence="2">RNI-like superfamily protein</fullName>
    </submittedName>
</protein>
<dbReference type="Gene3D" id="3.80.10.10">
    <property type="entry name" value="Ribonuclease Inhibitor"/>
    <property type="match status" value="1"/>
</dbReference>
<dbReference type="PaxDb" id="4577-GRMZM2G443240_P01"/>
<feature type="compositionally biased region" description="Acidic residues" evidence="1">
    <location>
        <begin position="55"/>
        <end position="64"/>
    </location>
</feature>
<dbReference type="ExpressionAtlas" id="A0A1D6MUQ4">
    <property type="expression patterns" value="baseline and differential"/>
</dbReference>
<organism evidence="2">
    <name type="scientific">Zea mays</name>
    <name type="common">Maize</name>
    <dbReference type="NCBI Taxonomy" id="4577"/>
    <lineage>
        <taxon>Eukaryota</taxon>
        <taxon>Viridiplantae</taxon>
        <taxon>Streptophyta</taxon>
        <taxon>Embryophyta</taxon>
        <taxon>Tracheophyta</taxon>
        <taxon>Spermatophyta</taxon>
        <taxon>Magnoliopsida</taxon>
        <taxon>Liliopsida</taxon>
        <taxon>Poales</taxon>
        <taxon>Poaceae</taxon>
        <taxon>PACMAD clade</taxon>
        <taxon>Panicoideae</taxon>
        <taxon>Andropogonodae</taxon>
        <taxon>Andropogoneae</taxon>
        <taxon>Tripsacinae</taxon>
        <taxon>Zea</taxon>
    </lineage>
</organism>
<sequence>MEELSNKALAPSLLSLCLDAVADRLISDNAAAGGGVGRTGSSGGCSGGGGLAGFSEDDGGEADEDRLHPQELAEGLPWELLHRLASRLPPVVLESLHHAAHARYCSAETTSGLGVQDGERRGVKRSRCEDFNSTWQLLFKLRWPLGGNTGHNNLVTVDWQQKYWEKHLQECLNEAAEHAFLPFFCGSIAKIMNSIYQSMGTSQQHSRLAYQCSKFGCYQYLPIMNILLIKNTHDMIEDPVIYVGLYMSYNFDVTMNLCWTCLFGCLLFACSSSLSMLPPMFQELETARCSLHCRNLCLVATMQAGKINVHKNYIRPRDAWKRHGETLLFIDVESRPAQVNGACLLLSWHAETLLSLEFIHCQLYPTVMDKICMSVYLKGSQSHGIQQFSIKSSQICETKPLTISSGLFKILSSGKSLHLLSLRDIKMQSPFARMIIHTLLESSCDLHTLEISENNIAGWLSELNKCSTNLLALKSDIFMNSLSVLNLRENNLQKDDVVDLHKILIKMPNLRDLDISGNPVMDEGIRSLIPFISWSIQKENPLLRLTVENCELSSIGVIILLECLTNAKQLLDVLSIADNHLGSSVAAALARFLGSHVRALNATDIGLGTVGFQILEETLPTEVALSHINISKNRGGIRAAYFVSRLICRAPDLVSVNAAGNLLPPESLEVICNSLKQGTCNLERVDLTGNMHLSSNIFPAFLEFKKHGKPILVVPPNLSTSAPYDDDP</sequence>
<dbReference type="SMR" id="A0A1D6MUQ4"/>
<name>A0A1D6MUQ4_MAIZE</name>
<dbReference type="STRING" id="4577.A0A1D6MUQ4"/>
<evidence type="ECO:0000313" key="2">
    <source>
        <dbReference type="EMBL" id="ONM32570.1"/>
    </source>
</evidence>
<dbReference type="SMART" id="SM00368">
    <property type="entry name" value="LRR_RI"/>
    <property type="match status" value="4"/>
</dbReference>
<accession>A0A1D6MUQ4</accession>
<dbReference type="EMBL" id="CM007649">
    <property type="protein sequence ID" value="ONM32570.1"/>
    <property type="molecule type" value="Genomic_DNA"/>
</dbReference>
<feature type="compositionally biased region" description="Gly residues" evidence="1">
    <location>
        <begin position="32"/>
        <end position="52"/>
    </location>
</feature>
<feature type="region of interest" description="Disordered" evidence="1">
    <location>
        <begin position="32"/>
        <end position="64"/>
    </location>
</feature>
<gene>
    <name evidence="2" type="ORF">ZEAMMB73_Zm00001d041175</name>
</gene>
<dbReference type="InterPro" id="IPR032675">
    <property type="entry name" value="LRR_dom_sf"/>
</dbReference>
<dbReference type="InParanoid" id="A0A1D6MUQ4"/>